<proteinExistence type="predicted"/>
<sequence>MFDIKDVLICAHPYSELETMYKKETDVERRIRLEQNQCYMLIEFTRATVEASSIAIEVASVTWDGPHTPVTSWHAVSSICFASTEKQINSARKKALKRRRFFTTCVICNELNPIGHMSYGGACQGCAEEYLGVVH</sequence>
<dbReference type="Proteomes" id="UP000664658">
    <property type="component" value="Unassembled WGS sequence"/>
</dbReference>
<dbReference type="EMBL" id="JAFNAA010000001">
    <property type="protein sequence ID" value="MBO1106723.1"/>
    <property type="molecule type" value="Genomic_DNA"/>
</dbReference>
<gene>
    <name evidence="1" type="ORF">J2R62_00550</name>
</gene>
<accession>A0A8I2B3R8</accession>
<dbReference type="RefSeq" id="WP_146752665.1">
    <property type="nucleotide sequence ID" value="NZ_JAFNAA010000001.1"/>
</dbReference>
<evidence type="ECO:0000313" key="1">
    <source>
        <dbReference type="EMBL" id="MBO1106723.1"/>
    </source>
</evidence>
<name>A0A8I2B3R8_PLESH</name>
<comment type="caution">
    <text evidence="1">The sequence shown here is derived from an EMBL/GenBank/DDBJ whole genome shotgun (WGS) entry which is preliminary data.</text>
</comment>
<dbReference type="AlphaFoldDB" id="A0A8I2B3R8"/>
<organism evidence="1 2">
    <name type="scientific">Plesiomonas shigelloides</name>
    <name type="common">Aeromonas shigelloides</name>
    <dbReference type="NCBI Taxonomy" id="703"/>
    <lineage>
        <taxon>Bacteria</taxon>
        <taxon>Pseudomonadati</taxon>
        <taxon>Pseudomonadota</taxon>
        <taxon>Gammaproteobacteria</taxon>
        <taxon>Enterobacterales</taxon>
        <taxon>Enterobacteriaceae</taxon>
        <taxon>Plesiomonas</taxon>
    </lineage>
</organism>
<evidence type="ECO:0000313" key="2">
    <source>
        <dbReference type="Proteomes" id="UP000664658"/>
    </source>
</evidence>
<reference evidence="1" key="1">
    <citation type="submission" date="2021-03" db="EMBL/GenBank/DDBJ databases">
        <title>Plesiomonas shigelloides zfcc0051, isolated from zebrafish feces.</title>
        <authorList>
            <person name="Vanderhoek Z."/>
            <person name="Gaulke C."/>
        </authorList>
    </citation>
    <scope>NUCLEOTIDE SEQUENCE</scope>
    <source>
        <strain evidence="1">Zfcc0051</strain>
    </source>
</reference>
<protein>
    <submittedName>
        <fullName evidence="1">Uncharacterized protein</fullName>
    </submittedName>
</protein>